<protein>
    <submittedName>
        <fullName evidence="2">Uncharacterized protein</fullName>
    </submittedName>
</protein>
<dbReference type="InParanoid" id="A0A194RIB7"/>
<dbReference type="EMBL" id="KQ460205">
    <property type="protein sequence ID" value="KPJ17070.1"/>
    <property type="molecule type" value="Genomic_DNA"/>
</dbReference>
<dbReference type="Proteomes" id="UP000053240">
    <property type="component" value="Unassembled WGS sequence"/>
</dbReference>
<evidence type="ECO:0000313" key="2">
    <source>
        <dbReference type="EMBL" id="KPJ17070.1"/>
    </source>
</evidence>
<feature type="compositionally biased region" description="Basic and acidic residues" evidence="1">
    <location>
        <begin position="90"/>
        <end position="104"/>
    </location>
</feature>
<feature type="region of interest" description="Disordered" evidence="1">
    <location>
        <begin position="90"/>
        <end position="116"/>
    </location>
</feature>
<organism evidence="2 3">
    <name type="scientific">Papilio machaon</name>
    <name type="common">Old World swallowtail butterfly</name>
    <dbReference type="NCBI Taxonomy" id="76193"/>
    <lineage>
        <taxon>Eukaryota</taxon>
        <taxon>Metazoa</taxon>
        <taxon>Ecdysozoa</taxon>
        <taxon>Arthropoda</taxon>
        <taxon>Hexapoda</taxon>
        <taxon>Insecta</taxon>
        <taxon>Pterygota</taxon>
        <taxon>Neoptera</taxon>
        <taxon>Endopterygota</taxon>
        <taxon>Lepidoptera</taxon>
        <taxon>Glossata</taxon>
        <taxon>Ditrysia</taxon>
        <taxon>Papilionoidea</taxon>
        <taxon>Papilionidae</taxon>
        <taxon>Papilioninae</taxon>
        <taxon>Papilio</taxon>
    </lineage>
</organism>
<name>A0A194RIB7_PAPMA</name>
<accession>A0A194RIB7</accession>
<reference evidence="2 3" key="1">
    <citation type="journal article" date="2015" name="Nat. Commun.">
        <title>Outbred genome sequencing and CRISPR/Cas9 gene editing in butterflies.</title>
        <authorList>
            <person name="Li X."/>
            <person name="Fan D."/>
            <person name="Zhang W."/>
            <person name="Liu G."/>
            <person name="Zhang L."/>
            <person name="Zhao L."/>
            <person name="Fang X."/>
            <person name="Chen L."/>
            <person name="Dong Y."/>
            <person name="Chen Y."/>
            <person name="Ding Y."/>
            <person name="Zhao R."/>
            <person name="Feng M."/>
            <person name="Zhu Y."/>
            <person name="Feng Y."/>
            <person name="Jiang X."/>
            <person name="Zhu D."/>
            <person name="Xiang H."/>
            <person name="Feng X."/>
            <person name="Li S."/>
            <person name="Wang J."/>
            <person name="Zhang G."/>
            <person name="Kronforst M.R."/>
            <person name="Wang W."/>
        </authorList>
    </citation>
    <scope>NUCLEOTIDE SEQUENCE [LARGE SCALE GENOMIC DNA]</scope>
    <source>
        <strain evidence="2">Ya'a_city_454_Pm</strain>
        <tissue evidence="2">Whole body</tissue>
    </source>
</reference>
<dbReference type="AlphaFoldDB" id="A0A194RIB7"/>
<evidence type="ECO:0000256" key="1">
    <source>
        <dbReference type="SAM" id="MobiDB-lite"/>
    </source>
</evidence>
<proteinExistence type="predicted"/>
<evidence type="ECO:0000313" key="3">
    <source>
        <dbReference type="Proteomes" id="UP000053240"/>
    </source>
</evidence>
<feature type="region of interest" description="Disordered" evidence="1">
    <location>
        <begin position="20"/>
        <end position="54"/>
    </location>
</feature>
<keyword evidence="3" id="KW-1185">Reference proteome</keyword>
<gene>
    <name evidence="2" type="ORF">RR48_13926</name>
</gene>
<sequence>MRKKSCMELKGVDGKDILAARRRGRERPAAPAARQELGASDQMGAGRRDARASRMPPAHRHALCWHCMRTALNTGCVRTLTAHRHRHKLRIDLSPRASADDCRASRRPAPRALPYR</sequence>